<organism evidence="10 11">
    <name type="scientific">Chitinophaga lutea</name>
    <dbReference type="NCBI Taxonomy" id="2488634"/>
    <lineage>
        <taxon>Bacteria</taxon>
        <taxon>Pseudomonadati</taxon>
        <taxon>Bacteroidota</taxon>
        <taxon>Chitinophagia</taxon>
        <taxon>Chitinophagales</taxon>
        <taxon>Chitinophagaceae</taxon>
        <taxon>Chitinophaga</taxon>
    </lineage>
</organism>
<dbReference type="GO" id="GO:0015344">
    <property type="term" value="F:siderophore uptake transmembrane transporter activity"/>
    <property type="evidence" value="ECO:0007669"/>
    <property type="project" value="TreeGrafter"/>
</dbReference>
<evidence type="ECO:0000256" key="2">
    <source>
        <dbReference type="ARBA" id="ARBA00022448"/>
    </source>
</evidence>
<evidence type="ECO:0000256" key="8">
    <source>
        <dbReference type="SAM" id="SignalP"/>
    </source>
</evidence>
<dbReference type="Pfam" id="PF14905">
    <property type="entry name" value="OMP_b-brl_3"/>
    <property type="match status" value="2"/>
</dbReference>
<dbReference type="PANTHER" id="PTHR30069:SF29">
    <property type="entry name" value="HEMOGLOBIN AND HEMOGLOBIN-HAPTOGLOBIN-BINDING PROTEIN 1-RELATED"/>
    <property type="match status" value="1"/>
</dbReference>
<feature type="domain" description="Outer membrane protein beta-barrel" evidence="9">
    <location>
        <begin position="767"/>
        <end position="835"/>
    </location>
</feature>
<dbReference type="InterPro" id="IPR039426">
    <property type="entry name" value="TonB-dep_rcpt-like"/>
</dbReference>
<dbReference type="GO" id="GO:0009279">
    <property type="term" value="C:cell outer membrane"/>
    <property type="evidence" value="ECO:0007669"/>
    <property type="project" value="UniProtKB-SubCell"/>
</dbReference>
<dbReference type="EMBL" id="RPDH01000003">
    <property type="protein sequence ID" value="RPE05648.1"/>
    <property type="molecule type" value="Genomic_DNA"/>
</dbReference>
<dbReference type="InterPro" id="IPR036942">
    <property type="entry name" value="Beta-barrel_TonB_sf"/>
</dbReference>
<dbReference type="SUPFAM" id="SSF49464">
    <property type="entry name" value="Carboxypeptidase regulatory domain-like"/>
    <property type="match status" value="1"/>
</dbReference>
<dbReference type="RefSeq" id="WP_123849295.1">
    <property type="nucleotide sequence ID" value="NZ_RPDH01000003.1"/>
</dbReference>
<feature type="domain" description="Outer membrane protein beta-barrel" evidence="9">
    <location>
        <begin position="399"/>
        <end position="742"/>
    </location>
</feature>
<gene>
    <name evidence="10" type="ORF">EGT74_25060</name>
</gene>
<evidence type="ECO:0000313" key="10">
    <source>
        <dbReference type="EMBL" id="RPE05648.1"/>
    </source>
</evidence>
<proteinExistence type="predicted"/>
<keyword evidence="10" id="KW-0675">Receptor</keyword>
<feature type="signal peptide" evidence="8">
    <location>
        <begin position="1"/>
        <end position="19"/>
    </location>
</feature>
<name>A0A3N4PDY5_9BACT</name>
<evidence type="ECO:0000313" key="11">
    <source>
        <dbReference type="Proteomes" id="UP000278351"/>
    </source>
</evidence>
<dbReference type="Proteomes" id="UP000278351">
    <property type="component" value="Unassembled WGS sequence"/>
</dbReference>
<dbReference type="InterPro" id="IPR008969">
    <property type="entry name" value="CarboxyPept-like_regulatory"/>
</dbReference>
<evidence type="ECO:0000256" key="4">
    <source>
        <dbReference type="ARBA" id="ARBA00022692"/>
    </source>
</evidence>
<dbReference type="PANTHER" id="PTHR30069">
    <property type="entry name" value="TONB-DEPENDENT OUTER MEMBRANE RECEPTOR"/>
    <property type="match status" value="1"/>
</dbReference>
<keyword evidence="6" id="KW-0472">Membrane</keyword>
<comment type="subcellular location">
    <subcellularLocation>
        <location evidence="1">Cell outer membrane</location>
        <topology evidence="1">Multi-pass membrane protein</topology>
    </subcellularLocation>
</comment>
<keyword evidence="5 8" id="KW-0732">Signal</keyword>
<reference evidence="10 11" key="1">
    <citation type="submission" date="2018-11" db="EMBL/GenBank/DDBJ databases">
        <title>Chitinophaga lutea sp.nov., isolate from arsenic contaminated soil.</title>
        <authorList>
            <person name="Zong Y."/>
        </authorList>
    </citation>
    <scope>NUCLEOTIDE SEQUENCE [LARGE SCALE GENOMIC DNA]</scope>
    <source>
        <strain evidence="10 11">ZY74</strain>
    </source>
</reference>
<dbReference type="InterPro" id="IPR037066">
    <property type="entry name" value="Plug_dom_sf"/>
</dbReference>
<feature type="chain" id="PRO_5018238541" evidence="8">
    <location>
        <begin position="20"/>
        <end position="865"/>
    </location>
</feature>
<evidence type="ECO:0000256" key="3">
    <source>
        <dbReference type="ARBA" id="ARBA00022452"/>
    </source>
</evidence>
<dbReference type="GO" id="GO:0044718">
    <property type="term" value="P:siderophore transmembrane transport"/>
    <property type="evidence" value="ECO:0007669"/>
    <property type="project" value="TreeGrafter"/>
</dbReference>
<comment type="caution">
    <text evidence="10">The sequence shown here is derived from an EMBL/GenBank/DDBJ whole genome shotgun (WGS) entry which is preliminary data.</text>
</comment>
<dbReference type="AlphaFoldDB" id="A0A3N4PDY5"/>
<dbReference type="Gene3D" id="2.40.170.20">
    <property type="entry name" value="TonB-dependent receptor, beta-barrel domain"/>
    <property type="match status" value="1"/>
</dbReference>
<evidence type="ECO:0000256" key="6">
    <source>
        <dbReference type="ARBA" id="ARBA00023136"/>
    </source>
</evidence>
<keyword evidence="2" id="KW-0813">Transport</keyword>
<dbReference type="SUPFAM" id="SSF56935">
    <property type="entry name" value="Porins"/>
    <property type="match status" value="1"/>
</dbReference>
<dbReference type="Pfam" id="PF13715">
    <property type="entry name" value="CarbopepD_reg_2"/>
    <property type="match status" value="1"/>
</dbReference>
<keyword evidence="7" id="KW-0998">Cell outer membrane</keyword>
<dbReference type="OrthoDB" id="905812at2"/>
<keyword evidence="4" id="KW-0812">Transmembrane</keyword>
<protein>
    <submittedName>
        <fullName evidence="10">TonB-dependent receptor</fullName>
    </submittedName>
</protein>
<evidence type="ECO:0000256" key="7">
    <source>
        <dbReference type="ARBA" id="ARBA00023237"/>
    </source>
</evidence>
<evidence type="ECO:0000256" key="5">
    <source>
        <dbReference type="ARBA" id="ARBA00022729"/>
    </source>
</evidence>
<dbReference type="Gene3D" id="2.170.130.10">
    <property type="entry name" value="TonB-dependent receptor, plug domain"/>
    <property type="match status" value="1"/>
</dbReference>
<keyword evidence="11" id="KW-1185">Reference proteome</keyword>
<accession>A0A3N4PDY5</accession>
<sequence>MMKKLYALFLGLMVLQLHAAAQAPQGGRPAGAGAGAGQQRPGGANMPQIGQIYGKLVDAQTKKGVEYASVALLRVKDSSVVTGMLSKPNGDFNLENLPFGPFLVRINFMGYNTIYKKVTVTPQTMSQDLGNIRMEANAKALSEVEVTGQRSAFQMNIDKKVFNVDRNLTSVGGTAADVLKSVPSVNVDIDGNVKVRNATPTIFVDGKPSTLTIEQIPADAIESVELITNPSAKYDAEGMSGILNIVLKKNKKAGYNGMIMGGIGTGDKYNAGGNINIRQGKLNFSANYNYNSQRNWGNGTTDRTNFAVPGASELNYINQNSDSRSGGLFQFGRFGVDYYLDNRNTISLSQNIVSGTFKNRETLGSVYSDADKDITRRNTRYSDNKFGFNNYTTTLGFKHLFAEANKELTADISMNKSNNNRDGGFSTQNEDLSGNPVGNRFVQSNQSKGNTDFYTFQADYVDPIGKTGKFETGIKGTFRNYSSFYDVFNGNNGVKEKIDSLSNDYKYNEQIYAVYANYSNAIKNFGYQVGLRAEQYVYAGEIPSENMKFKPTKAVPGLFPSVYLSYKLEKEQELQLNYSRRVNRPNFFQLIPYRDFSDPLNHRQGNPNLKPEYTNSLEFSYMKTWKKHNFLGSLYYRNTNNLISTINEPIHPGTDTLLTTFVNANKNFSYGAELTMKNQIIPGWDITTNVNLYQTELQVRNAKENYTNSGFSWMAKINSETKLPANFTFQVTANYQAPTITLPAGGGGGGRGGGGGGGGGFMMIPTSAQGMIRGLSAVDIALRKDFLKSKALTATLSLSDVFNTREFGMEQESPYFMQDMVRKRESRVLRLNVSYRFGKFDAQLFKRRNNRSGGDNMQMETGGGF</sequence>
<keyword evidence="3" id="KW-1134">Transmembrane beta strand</keyword>
<evidence type="ECO:0000259" key="9">
    <source>
        <dbReference type="Pfam" id="PF14905"/>
    </source>
</evidence>
<dbReference type="InterPro" id="IPR041700">
    <property type="entry name" value="OMP_b-brl_3"/>
</dbReference>
<evidence type="ECO:0000256" key="1">
    <source>
        <dbReference type="ARBA" id="ARBA00004571"/>
    </source>
</evidence>